<proteinExistence type="predicted"/>
<dbReference type="Proteomes" id="UP001474120">
    <property type="component" value="Unassembled WGS sequence"/>
</dbReference>
<keyword evidence="2" id="KW-1185">Reference proteome</keyword>
<dbReference type="EMBL" id="JBCDNA010000001">
    <property type="protein sequence ID" value="MEL4454415.1"/>
    <property type="molecule type" value="Genomic_DNA"/>
</dbReference>
<reference evidence="1 2" key="1">
    <citation type="submission" date="2024-04" db="EMBL/GenBank/DDBJ databases">
        <title>whole genome sequencing of Lutimonas vermicola strain IMCC1616.</title>
        <authorList>
            <person name="Bae S.S."/>
        </authorList>
    </citation>
    <scope>NUCLEOTIDE SEQUENCE [LARGE SCALE GENOMIC DNA]</scope>
    <source>
        <strain evidence="1 2">IMCC1616</strain>
    </source>
</reference>
<dbReference type="RefSeq" id="WP_342157951.1">
    <property type="nucleotide sequence ID" value="NZ_JBCDNA010000001.1"/>
</dbReference>
<evidence type="ECO:0000313" key="2">
    <source>
        <dbReference type="Proteomes" id="UP001474120"/>
    </source>
</evidence>
<name>A0ABU9KW73_9FLAO</name>
<comment type="caution">
    <text evidence="1">The sequence shown here is derived from an EMBL/GenBank/DDBJ whole genome shotgun (WGS) entry which is preliminary data.</text>
</comment>
<organism evidence="1 2">
    <name type="scientific">Lutimonas vermicola</name>
    <dbReference type="NCBI Taxonomy" id="414288"/>
    <lineage>
        <taxon>Bacteria</taxon>
        <taxon>Pseudomonadati</taxon>
        <taxon>Bacteroidota</taxon>
        <taxon>Flavobacteriia</taxon>
        <taxon>Flavobacteriales</taxon>
        <taxon>Flavobacteriaceae</taxon>
        <taxon>Lutimonas</taxon>
    </lineage>
</organism>
<sequence>MQKHIRYSKFNIRHSKFPWDYLPPVGDPDSGNDANKRCESTFDIQNSIFIILNSLGITSLRSVILIRETMTIKDAKAHSIFKIQYSSF</sequence>
<evidence type="ECO:0000313" key="1">
    <source>
        <dbReference type="EMBL" id="MEL4454415.1"/>
    </source>
</evidence>
<protein>
    <submittedName>
        <fullName evidence="1">Uncharacterized protein</fullName>
    </submittedName>
</protein>
<accession>A0ABU9KW73</accession>
<gene>
    <name evidence="1" type="ORF">AABB81_00800</name>
</gene>